<keyword evidence="3" id="KW-1134">Transmembrane beta strand</keyword>
<evidence type="ECO:0000313" key="8">
    <source>
        <dbReference type="EMBL" id="TKB96017.1"/>
    </source>
</evidence>
<comment type="similarity">
    <text evidence="2">Belongs to the OmpP1/FadL family.</text>
</comment>
<dbReference type="PANTHER" id="PTHR35093">
    <property type="entry name" value="OUTER MEMBRANE PROTEIN NMB0088-RELATED"/>
    <property type="match status" value="1"/>
</dbReference>
<dbReference type="Pfam" id="PF03349">
    <property type="entry name" value="Toluene_X"/>
    <property type="match status" value="1"/>
</dbReference>
<evidence type="ECO:0000256" key="4">
    <source>
        <dbReference type="ARBA" id="ARBA00022692"/>
    </source>
</evidence>
<dbReference type="EMBL" id="SWBP01000006">
    <property type="protein sequence ID" value="TKB96017.1"/>
    <property type="molecule type" value="Genomic_DNA"/>
</dbReference>
<organism evidence="8 9">
    <name type="scientific">Pedobacter cryophilus</name>
    <dbReference type="NCBI Taxonomy" id="2571271"/>
    <lineage>
        <taxon>Bacteria</taxon>
        <taxon>Pseudomonadati</taxon>
        <taxon>Bacteroidota</taxon>
        <taxon>Sphingobacteriia</taxon>
        <taxon>Sphingobacteriales</taxon>
        <taxon>Sphingobacteriaceae</taxon>
        <taxon>Pedobacter</taxon>
    </lineage>
</organism>
<dbReference type="OrthoDB" id="9765571at2"/>
<dbReference type="GO" id="GO:0015483">
    <property type="term" value="F:long-chain fatty acid transporting porin activity"/>
    <property type="evidence" value="ECO:0007669"/>
    <property type="project" value="TreeGrafter"/>
</dbReference>
<dbReference type="Proteomes" id="UP000308181">
    <property type="component" value="Unassembled WGS sequence"/>
</dbReference>
<evidence type="ECO:0000256" key="3">
    <source>
        <dbReference type="ARBA" id="ARBA00022452"/>
    </source>
</evidence>
<evidence type="ECO:0000256" key="1">
    <source>
        <dbReference type="ARBA" id="ARBA00004571"/>
    </source>
</evidence>
<sequence>MNLKKTLLVVITVIATQTTYAQYLADALRFSQFQNSSTARMDAIGGYKSAIGGDLSSLYGNPAGLGMFSKSEFSFTPSLKLRNNDITFNSKNTSGSSSNVDLNNAGVVFHAKTYKKGDLNKGLLSLNFGIGYQKKSAFRNDFMYAGTTNLNGLGDYFAETASSENATQSNLTSAVNGAAYDSFLIEATSANPTRYVPNTSTNSEQIQSVDRTGGSSSIDFTLGANVSNTVFLGASLGLSSFKFTSTEMTNEVGLYAFNGNNFDYDVNYNRNFNTDGSGINLKLGMILKPVSTLRIGLAFESPTWYTVTDNYSEELNNPLDNINGTDDYPFEYQLRTPTKLNGGISYFFGDKGFISADLGFVDYSSIQFTSSDSRTDLNTNTDIKQTYKNAINYSVGGEYRIQPNLLLRVGYQLTGNPYKNLNNKDFEISAYSGGFGYRFGAYYLDMSIINSNNKLFYSNYSLSDSSEPVSTIETRNNSVALTFGVRF</sequence>
<proteinExistence type="inferred from homology"/>
<dbReference type="AlphaFoldDB" id="A0A4U1BZK8"/>
<dbReference type="InterPro" id="IPR005017">
    <property type="entry name" value="OMPP1/FadL/TodX"/>
</dbReference>
<dbReference type="SUPFAM" id="SSF56935">
    <property type="entry name" value="Porins"/>
    <property type="match status" value="1"/>
</dbReference>
<evidence type="ECO:0000256" key="7">
    <source>
        <dbReference type="ARBA" id="ARBA00023237"/>
    </source>
</evidence>
<dbReference type="RefSeq" id="WP_136827392.1">
    <property type="nucleotide sequence ID" value="NZ_SWBP01000006.1"/>
</dbReference>
<protein>
    <recommendedName>
        <fullName evidence="10">Hemin receptor</fullName>
    </recommendedName>
</protein>
<evidence type="ECO:0000313" key="9">
    <source>
        <dbReference type="Proteomes" id="UP000308181"/>
    </source>
</evidence>
<accession>A0A4U1BZK8</accession>
<dbReference type="Gene3D" id="2.40.160.60">
    <property type="entry name" value="Outer membrane protein transport protein (OMPP1/FadL/TodX)"/>
    <property type="match status" value="1"/>
</dbReference>
<evidence type="ECO:0000256" key="5">
    <source>
        <dbReference type="ARBA" id="ARBA00022729"/>
    </source>
</evidence>
<keyword evidence="5" id="KW-0732">Signal</keyword>
<keyword evidence="6" id="KW-0472">Membrane</keyword>
<name>A0A4U1BZK8_9SPHI</name>
<keyword evidence="7" id="KW-0998">Cell outer membrane</keyword>
<evidence type="ECO:0000256" key="2">
    <source>
        <dbReference type="ARBA" id="ARBA00008163"/>
    </source>
</evidence>
<evidence type="ECO:0008006" key="10">
    <source>
        <dbReference type="Google" id="ProtNLM"/>
    </source>
</evidence>
<evidence type="ECO:0000256" key="6">
    <source>
        <dbReference type="ARBA" id="ARBA00023136"/>
    </source>
</evidence>
<dbReference type="PANTHER" id="PTHR35093:SF8">
    <property type="entry name" value="OUTER MEMBRANE PROTEIN NMB0088-RELATED"/>
    <property type="match status" value="1"/>
</dbReference>
<reference evidence="8 9" key="1">
    <citation type="submission" date="2019-04" db="EMBL/GenBank/DDBJ databases">
        <title>Pedobacter sp. AR-3-17 sp. nov., isolated from Arctic soil.</title>
        <authorList>
            <person name="Dahal R.H."/>
            <person name="Kim D.-U."/>
        </authorList>
    </citation>
    <scope>NUCLEOTIDE SEQUENCE [LARGE SCALE GENOMIC DNA]</scope>
    <source>
        <strain evidence="8 9">AR-3-17</strain>
    </source>
</reference>
<gene>
    <name evidence="8" type="ORF">FA046_15225</name>
</gene>
<comment type="caution">
    <text evidence="8">The sequence shown here is derived from an EMBL/GenBank/DDBJ whole genome shotgun (WGS) entry which is preliminary data.</text>
</comment>
<keyword evidence="4" id="KW-0812">Transmembrane</keyword>
<dbReference type="GO" id="GO:0009279">
    <property type="term" value="C:cell outer membrane"/>
    <property type="evidence" value="ECO:0007669"/>
    <property type="project" value="UniProtKB-SubCell"/>
</dbReference>
<comment type="subcellular location">
    <subcellularLocation>
        <location evidence="1">Cell outer membrane</location>
        <topology evidence="1">Multi-pass membrane protein</topology>
    </subcellularLocation>
</comment>
<keyword evidence="9" id="KW-1185">Reference proteome</keyword>